<evidence type="ECO:0000256" key="6">
    <source>
        <dbReference type="SAM" id="Phobius"/>
    </source>
</evidence>
<evidence type="ECO:0000313" key="8">
    <source>
        <dbReference type="Proteomes" id="UP000001933"/>
    </source>
</evidence>
<sequence>MKNQIRTAYRVNPIEKNPLQKKLEITNWVVLAFFLLGSSALQSFRFSLGVLLGGMISIINFYWLHQDLRNTFQRLMDGSRAVILFKYCIRLAVTAAFLYLIIAYKVADVIGLLLGLSIVVINIVFTVIMAFHKKNFMEVS</sequence>
<keyword evidence="5 6" id="KW-0472">Membrane</keyword>
<dbReference type="Proteomes" id="UP000001933">
    <property type="component" value="Chromosome"/>
</dbReference>
<feature type="transmembrane region" description="Helical" evidence="6">
    <location>
        <begin position="84"/>
        <end position="104"/>
    </location>
</feature>
<keyword evidence="4 6" id="KW-1133">Transmembrane helix</keyword>
<dbReference type="eggNOG" id="ENOG5032U2S">
    <property type="taxonomic scope" value="Bacteria"/>
</dbReference>
<keyword evidence="2" id="KW-1003">Cell membrane</keyword>
<evidence type="ECO:0000256" key="4">
    <source>
        <dbReference type="ARBA" id="ARBA00022989"/>
    </source>
</evidence>
<evidence type="ECO:0000256" key="5">
    <source>
        <dbReference type="ARBA" id="ARBA00023136"/>
    </source>
</evidence>
<keyword evidence="8" id="KW-1185">Reference proteome</keyword>
<dbReference type="InterPro" id="IPR005598">
    <property type="entry name" value="ATP_synth_I"/>
</dbReference>
<keyword evidence="3 6" id="KW-0812">Transmembrane</keyword>
<organism evidence="7 8">
    <name type="scientific">Syntrophus aciditrophicus (strain SB)</name>
    <dbReference type="NCBI Taxonomy" id="56780"/>
    <lineage>
        <taxon>Bacteria</taxon>
        <taxon>Pseudomonadati</taxon>
        <taxon>Thermodesulfobacteriota</taxon>
        <taxon>Syntrophia</taxon>
        <taxon>Syntrophales</taxon>
        <taxon>Syntrophaceae</taxon>
        <taxon>Syntrophus</taxon>
    </lineage>
</organism>
<dbReference type="STRING" id="56780.SYN_00587"/>
<evidence type="ECO:0000256" key="2">
    <source>
        <dbReference type="ARBA" id="ARBA00022475"/>
    </source>
</evidence>
<evidence type="ECO:0000313" key="7">
    <source>
        <dbReference type="EMBL" id="ABC78231.1"/>
    </source>
</evidence>
<dbReference type="GO" id="GO:0005886">
    <property type="term" value="C:plasma membrane"/>
    <property type="evidence" value="ECO:0007669"/>
    <property type="project" value="UniProtKB-SubCell"/>
</dbReference>
<dbReference type="AlphaFoldDB" id="Q2LVX1"/>
<dbReference type="Pfam" id="PF03899">
    <property type="entry name" value="ATP-synt_I"/>
    <property type="match status" value="1"/>
</dbReference>
<gene>
    <name evidence="7" type="ORF">SYN_00587</name>
</gene>
<dbReference type="TCDB" id="1.A.77.3.38">
    <property type="family name" value="the mg(2+)/ca(2+) uniporter (mcu) family"/>
</dbReference>
<dbReference type="EMBL" id="CP000252">
    <property type="protein sequence ID" value="ABC78231.1"/>
    <property type="molecule type" value="Genomic_DNA"/>
</dbReference>
<feature type="transmembrane region" description="Helical" evidence="6">
    <location>
        <begin position="110"/>
        <end position="131"/>
    </location>
</feature>
<proteinExistence type="predicted"/>
<evidence type="ECO:0000256" key="3">
    <source>
        <dbReference type="ARBA" id="ARBA00022692"/>
    </source>
</evidence>
<feature type="transmembrane region" description="Helical" evidence="6">
    <location>
        <begin position="47"/>
        <end position="64"/>
    </location>
</feature>
<evidence type="ECO:0000256" key="1">
    <source>
        <dbReference type="ARBA" id="ARBA00004651"/>
    </source>
</evidence>
<dbReference type="InParanoid" id="Q2LVX1"/>
<protein>
    <submittedName>
        <fullName evidence="7">Hypothetical membrane protein</fullName>
    </submittedName>
</protein>
<comment type="subcellular location">
    <subcellularLocation>
        <location evidence="1">Cell membrane</location>
        <topology evidence="1">Multi-pass membrane protein</topology>
    </subcellularLocation>
</comment>
<dbReference type="HOGENOM" id="CLU_161276_0_0_7"/>
<dbReference type="KEGG" id="sat:SYN_00587"/>
<accession>Q2LVX1</accession>
<reference evidence="7 8" key="1">
    <citation type="journal article" date="2007" name="Proc. Natl. Acad. Sci. U.S.A.">
        <title>The genome of Syntrophus aciditrophicus: life at the thermodynamic limit of microbial growth.</title>
        <authorList>
            <person name="McInerney M.J."/>
            <person name="Rohlin L."/>
            <person name="Mouttaki H."/>
            <person name="Kim U."/>
            <person name="Krupp R.S."/>
            <person name="Rios-Hernandez L."/>
            <person name="Sieber J."/>
            <person name="Struchtemeyer C.G."/>
            <person name="Bhattacharyya A."/>
            <person name="Campbell J.W."/>
            <person name="Gunsalus R.P."/>
        </authorList>
    </citation>
    <scope>NUCLEOTIDE SEQUENCE [LARGE SCALE GENOMIC DNA]</scope>
    <source>
        <strain evidence="7 8">SB</strain>
    </source>
</reference>
<name>Q2LVX1_SYNAS</name>